<accession>A0A5C4TF92</accession>
<dbReference type="SUPFAM" id="SSF53822">
    <property type="entry name" value="Periplasmic binding protein-like I"/>
    <property type="match status" value="1"/>
</dbReference>
<dbReference type="Gene3D" id="3.40.50.2300">
    <property type="match status" value="2"/>
</dbReference>
<keyword evidence="1" id="KW-0805">Transcription regulation</keyword>
<protein>
    <submittedName>
        <fullName evidence="5">LacI family transcriptional regulator</fullName>
    </submittedName>
</protein>
<keyword evidence="3" id="KW-0804">Transcription</keyword>
<name>A0A5C4TF92_9BACL</name>
<dbReference type="RefSeq" id="WP_139600780.1">
    <property type="nucleotide sequence ID" value="NZ_VDCQ01000004.1"/>
</dbReference>
<dbReference type="Pfam" id="PF13377">
    <property type="entry name" value="Peripla_BP_3"/>
    <property type="match status" value="1"/>
</dbReference>
<comment type="caution">
    <text evidence="5">The sequence shown here is derived from an EMBL/GenBank/DDBJ whole genome shotgun (WGS) entry which is preliminary data.</text>
</comment>
<feature type="domain" description="HTH lacI-type" evidence="4">
    <location>
        <begin position="5"/>
        <end position="60"/>
    </location>
</feature>
<organism evidence="5 6">
    <name type="scientific">Paenibacillus hemerocallicola</name>
    <dbReference type="NCBI Taxonomy" id="1172614"/>
    <lineage>
        <taxon>Bacteria</taxon>
        <taxon>Bacillati</taxon>
        <taxon>Bacillota</taxon>
        <taxon>Bacilli</taxon>
        <taxon>Bacillales</taxon>
        <taxon>Paenibacillaceae</taxon>
        <taxon>Paenibacillus</taxon>
    </lineage>
</organism>
<evidence type="ECO:0000313" key="5">
    <source>
        <dbReference type="EMBL" id="TNJ67492.1"/>
    </source>
</evidence>
<dbReference type="PANTHER" id="PTHR30146:SF109">
    <property type="entry name" value="HTH-TYPE TRANSCRIPTIONAL REGULATOR GALS"/>
    <property type="match status" value="1"/>
</dbReference>
<dbReference type="CDD" id="cd06267">
    <property type="entry name" value="PBP1_LacI_sugar_binding-like"/>
    <property type="match status" value="1"/>
</dbReference>
<dbReference type="PROSITE" id="PS00356">
    <property type="entry name" value="HTH_LACI_1"/>
    <property type="match status" value="1"/>
</dbReference>
<evidence type="ECO:0000259" key="4">
    <source>
        <dbReference type="PROSITE" id="PS50932"/>
    </source>
</evidence>
<dbReference type="InterPro" id="IPR046335">
    <property type="entry name" value="LacI/GalR-like_sensor"/>
</dbReference>
<dbReference type="Gene3D" id="1.10.260.40">
    <property type="entry name" value="lambda repressor-like DNA-binding domains"/>
    <property type="match status" value="1"/>
</dbReference>
<dbReference type="SMART" id="SM00354">
    <property type="entry name" value="HTH_LACI"/>
    <property type="match status" value="1"/>
</dbReference>
<evidence type="ECO:0000256" key="2">
    <source>
        <dbReference type="ARBA" id="ARBA00023125"/>
    </source>
</evidence>
<dbReference type="AlphaFoldDB" id="A0A5C4TF92"/>
<sequence length="341" mass="38035">MKKSLTIHDIAKMANVSSATVSRVLSNSSYPVSPELRSKILRIAKETNYVPNLLGKQLKTKTSMTIGVVIPTITNLFYSSIILGVEEIARKNNYQVLLCNSFQDPVLEDKYIQAMFEKQVRGLVISSISSDKKQLKHFIDMGLNVVAFDQKMEMEDVSQVDFDYRKGGYIATRHLIGKGHERIAYVTAPLDRPSRISIHEGYLTAMQEAGFEPIVQEGGNETYSGTYEFENGKDQTRRLMERGVRPTAIFACNDMMAFGVVNELSTQGVKVPGDISVMGFDGIDFGQMMTPPLTTVLQPTYEMGRLACNMLLDVLIDGKKPEAGVMLQPKLLERESVADLR</sequence>
<dbReference type="InterPro" id="IPR028082">
    <property type="entry name" value="Peripla_BP_I"/>
</dbReference>
<dbReference type="Proteomes" id="UP000307943">
    <property type="component" value="Unassembled WGS sequence"/>
</dbReference>
<dbReference type="InterPro" id="IPR000843">
    <property type="entry name" value="HTH_LacI"/>
</dbReference>
<keyword evidence="2" id="KW-0238">DNA-binding</keyword>
<dbReference type="PANTHER" id="PTHR30146">
    <property type="entry name" value="LACI-RELATED TRANSCRIPTIONAL REPRESSOR"/>
    <property type="match status" value="1"/>
</dbReference>
<dbReference type="Pfam" id="PF00356">
    <property type="entry name" value="LacI"/>
    <property type="match status" value="1"/>
</dbReference>
<evidence type="ECO:0000256" key="1">
    <source>
        <dbReference type="ARBA" id="ARBA00023015"/>
    </source>
</evidence>
<dbReference type="PRINTS" id="PR00036">
    <property type="entry name" value="HTHLACI"/>
</dbReference>
<dbReference type="PROSITE" id="PS50932">
    <property type="entry name" value="HTH_LACI_2"/>
    <property type="match status" value="1"/>
</dbReference>
<gene>
    <name evidence="5" type="ORF">FE784_03665</name>
</gene>
<dbReference type="SUPFAM" id="SSF47413">
    <property type="entry name" value="lambda repressor-like DNA-binding domains"/>
    <property type="match status" value="1"/>
</dbReference>
<dbReference type="EMBL" id="VDCQ01000004">
    <property type="protein sequence ID" value="TNJ67492.1"/>
    <property type="molecule type" value="Genomic_DNA"/>
</dbReference>
<dbReference type="GO" id="GO:0000976">
    <property type="term" value="F:transcription cis-regulatory region binding"/>
    <property type="evidence" value="ECO:0007669"/>
    <property type="project" value="TreeGrafter"/>
</dbReference>
<dbReference type="OrthoDB" id="9796186at2"/>
<keyword evidence="6" id="KW-1185">Reference proteome</keyword>
<dbReference type="CDD" id="cd01392">
    <property type="entry name" value="HTH_LacI"/>
    <property type="match status" value="1"/>
</dbReference>
<dbReference type="InterPro" id="IPR010982">
    <property type="entry name" value="Lambda_DNA-bd_dom_sf"/>
</dbReference>
<dbReference type="GO" id="GO:0003700">
    <property type="term" value="F:DNA-binding transcription factor activity"/>
    <property type="evidence" value="ECO:0007669"/>
    <property type="project" value="TreeGrafter"/>
</dbReference>
<reference evidence="5 6" key="1">
    <citation type="submission" date="2019-05" db="EMBL/GenBank/DDBJ databases">
        <title>We sequenced the genome of Paenibacillus hemerocallicola KCTC 33185 for further insight into its adaptation and study the phylogeny of Paenibacillus.</title>
        <authorList>
            <person name="Narsing Rao M.P."/>
        </authorList>
    </citation>
    <scope>NUCLEOTIDE SEQUENCE [LARGE SCALE GENOMIC DNA]</scope>
    <source>
        <strain evidence="5 6">KCTC 33185</strain>
    </source>
</reference>
<evidence type="ECO:0000313" key="6">
    <source>
        <dbReference type="Proteomes" id="UP000307943"/>
    </source>
</evidence>
<evidence type="ECO:0000256" key="3">
    <source>
        <dbReference type="ARBA" id="ARBA00023163"/>
    </source>
</evidence>
<proteinExistence type="predicted"/>